<sequence>MVINGREHFVGSREMEVRQEIEAELARPADSFVPISMEHRGKELTIHVGAAPEGEPVPEATVWVAMVMPRTAVDIARGENGGRELTYYNVVRRLVPAGMWSGEPVTVTLPAEELMDDEATECAALLQVDGGGAILGATAVTNLGASNP</sequence>
<organism evidence="1 2">
    <name type="scientific">Kaustia mangrovi</name>
    <dbReference type="NCBI Taxonomy" id="2593653"/>
    <lineage>
        <taxon>Bacteria</taxon>
        <taxon>Pseudomonadati</taxon>
        <taxon>Pseudomonadota</taxon>
        <taxon>Alphaproteobacteria</taxon>
        <taxon>Hyphomicrobiales</taxon>
        <taxon>Parvibaculaceae</taxon>
        <taxon>Kaustia</taxon>
    </lineage>
</organism>
<gene>
    <name evidence="1" type="ORF">HW532_06160</name>
</gene>
<keyword evidence="2" id="KW-1185">Reference proteome</keyword>
<evidence type="ECO:0000313" key="2">
    <source>
        <dbReference type="Proteomes" id="UP000593594"/>
    </source>
</evidence>
<reference evidence="1 2" key="1">
    <citation type="submission" date="2020-06" db="EMBL/GenBank/DDBJ databases">
        <title>Genome sequence of 2 isolates from Red Sea Mangroves.</title>
        <authorList>
            <person name="Sefrji F."/>
            <person name="Michoud G."/>
            <person name="Merlino G."/>
            <person name="Daffonchio D."/>
        </authorList>
    </citation>
    <scope>NUCLEOTIDE SEQUENCE [LARGE SCALE GENOMIC DNA]</scope>
    <source>
        <strain evidence="1 2">R1DC25</strain>
    </source>
</reference>
<protein>
    <submittedName>
        <fullName evidence="1">DUF1223 domain-containing protein</fullName>
    </submittedName>
</protein>
<dbReference type="Proteomes" id="UP000593594">
    <property type="component" value="Chromosome"/>
</dbReference>
<dbReference type="EMBL" id="CP058214">
    <property type="protein sequence ID" value="QPC42320.1"/>
    <property type="molecule type" value="Genomic_DNA"/>
</dbReference>
<proteinExistence type="predicted"/>
<evidence type="ECO:0000313" key="1">
    <source>
        <dbReference type="EMBL" id="QPC42320.1"/>
    </source>
</evidence>
<dbReference type="AlphaFoldDB" id="A0A7S8C2T4"/>
<dbReference type="SUPFAM" id="SSF52833">
    <property type="entry name" value="Thioredoxin-like"/>
    <property type="match status" value="1"/>
</dbReference>
<dbReference type="KEGG" id="kmn:HW532_06160"/>
<dbReference type="Pfam" id="PF06764">
    <property type="entry name" value="DUF1223"/>
    <property type="match status" value="1"/>
</dbReference>
<accession>A0A7S8C2T4</accession>
<name>A0A7S8C2T4_9HYPH</name>
<dbReference type="InterPro" id="IPR010634">
    <property type="entry name" value="DUF1223"/>
</dbReference>
<dbReference type="InterPro" id="IPR036249">
    <property type="entry name" value="Thioredoxin-like_sf"/>
</dbReference>